<dbReference type="PANTHER" id="PTHR43861">
    <property type="entry name" value="TRANS-ACONITATE 2-METHYLTRANSFERASE-RELATED"/>
    <property type="match status" value="1"/>
</dbReference>
<dbReference type="SUPFAM" id="SSF53335">
    <property type="entry name" value="S-adenosyl-L-methionine-dependent methyltransferases"/>
    <property type="match status" value="1"/>
</dbReference>
<dbReference type="CDD" id="cd02440">
    <property type="entry name" value="AdoMet_MTases"/>
    <property type="match status" value="1"/>
</dbReference>
<organism evidence="1 2">
    <name type="scientific">Phaeobacter gallaeciensis</name>
    <dbReference type="NCBI Taxonomy" id="60890"/>
    <lineage>
        <taxon>Bacteria</taxon>
        <taxon>Pseudomonadati</taxon>
        <taxon>Pseudomonadota</taxon>
        <taxon>Alphaproteobacteria</taxon>
        <taxon>Rhodobacterales</taxon>
        <taxon>Roseobacteraceae</taxon>
        <taxon>Phaeobacter</taxon>
    </lineage>
</organism>
<reference evidence="1 2" key="1">
    <citation type="submission" date="2018-07" db="EMBL/GenBank/DDBJ databases">
        <title>Modular assembly of carbohydrate-degrading microbial communities in the ocean.</title>
        <authorList>
            <person name="Enke T.N."/>
            <person name="Datta M.S."/>
            <person name="Schwartzman J.A."/>
            <person name="Cermak N."/>
            <person name="Schmitz D.A."/>
            <person name="Barrere J."/>
            <person name="Cordero O.X."/>
        </authorList>
    </citation>
    <scope>NUCLEOTIDE SEQUENCE [LARGE SCALE GENOMIC DNA]</scope>
    <source>
        <strain evidence="1 2">C3M10</strain>
    </source>
</reference>
<dbReference type="Pfam" id="PF13489">
    <property type="entry name" value="Methyltransf_23"/>
    <property type="match status" value="1"/>
</dbReference>
<name>A0A366XBB8_9RHOB</name>
<evidence type="ECO:0000313" key="2">
    <source>
        <dbReference type="Proteomes" id="UP000252706"/>
    </source>
</evidence>
<evidence type="ECO:0000313" key="1">
    <source>
        <dbReference type="EMBL" id="RBW60475.1"/>
    </source>
</evidence>
<accession>A0A366XBB8</accession>
<proteinExistence type="predicted"/>
<dbReference type="Gene3D" id="3.40.50.150">
    <property type="entry name" value="Vaccinia Virus protein VP39"/>
    <property type="match status" value="1"/>
</dbReference>
<dbReference type="AlphaFoldDB" id="A0A366XBB8"/>
<dbReference type="OrthoDB" id="9802097at2"/>
<dbReference type="Proteomes" id="UP000252706">
    <property type="component" value="Unassembled WGS sequence"/>
</dbReference>
<comment type="caution">
    <text evidence="1">The sequence shown here is derived from an EMBL/GenBank/DDBJ whole genome shotgun (WGS) entry which is preliminary data.</text>
</comment>
<gene>
    <name evidence="1" type="ORF">DS909_03350</name>
</gene>
<dbReference type="InterPro" id="IPR029063">
    <property type="entry name" value="SAM-dependent_MTases_sf"/>
</dbReference>
<sequence>MKDLQSFTDITRVQTSFARGLPSYHDHAQAQARIARTLADHLQIAKLQAESQNTFENVLEFGCGTGHLTRQLCNAFNIETLHLNDLVPDCATLAAPLAQNFVAGPIQDVELPRHLDLIASASTVQWIEDLPGLMHRLTDHLRPGGWLALSSFTPAHFPELATLGSGSAAPSYVTPTDWQAMLPRDIDIHHLAEAKDVIRFASPRDVLRHLRATGVNGKAEGRWTRARLSKFEDRYTEMFGDGSTVSLTYAPVWLVARKRD</sequence>
<dbReference type="EMBL" id="QOCE01000011">
    <property type="protein sequence ID" value="RBW60475.1"/>
    <property type="molecule type" value="Genomic_DNA"/>
</dbReference>
<dbReference type="RefSeq" id="WP_113822028.1">
    <property type="nucleotide sequence ID" value="NZ_QOCE01000011.1"/>
</dbReference>
<protein>
    <submittedName>
        <fullName evidence="1">Biotin synthase</fullName>
    </submittedName>
</protein>